<accession>A0A0A8L1V4</accession>
<keyword evidence="8" id="KW-0547">Nucleotide-binding</keyword>
<dbReference type="CDD" id="cd01170">
    <property type="entry name" value="THZ_kinase"/>
    <property type="match status" value="1"/>
</dbReference>
<evidence type="ECO:0000256" key="15">
    <source>
        <dbReference type="ARBA" id="ARBA00047883"/>
    </source>
</evidence>
<dbReference type="InterPro" id="IPR034291">
    <property type="entry name" value="TMP_synthase"/>
</dbReference>
<dbReference type="NCBIfam" id="TIGR00694">
    <property type="entry name" value="thiM"/>
    <property type="match status" value="1"/>
</dbReference>
<dbReference type="InterPro" id="IPR022998">
    <property type="entry name" value="ThiamineP_synth_TenI"/>
</dbReference>
<gene>
    <name evidence="19" type="ORF">KLDO_g438</name>
</gene>
<keyword evidence="6" id="KW-0808">Transferase</keyword>
<dbReference type="CDD" id="cd00564">
    <property type="entry name" value="TMP_TenI"/>
    <property type="match status" value="1"/>
</dbReference>
<evidence type="ECO:0000256" key="7">
    <source>
        <dbReference type="ARBA" id="ARBA00022723"/>
    </source>
</evidence>
<dbReference type="Pfam" id="PF02581">
    <property type="entry name" value="TMP-TENI"/>
    <property type="match status" value="1"/>
</dbReference>
<evidence type="ECO:0000256" key="11">
    <source>
        <dbReference type="ARBA" id="ARBA00022842"/>
    </source>
</evidence>
<comment type="pathway">
    <text evidence="4">Cofactor biosynthesis; thiamine diphosphate biosynthesis; 4-methyl-5-(2-phosphoethyl)-thiazole from 5-(2-hydroxyethyl)-4-methylthiazole: step 1/1.</text>
</comment>
<comment type="cofactor">
    <cofactor evidence="2">
        <name>Mg(2+)</name>
        <dbReference type="ChEBI" id="CHEBI:18420"/>
    </cofactor>
</comment>
<dbReference type="EMBL" id="CCBQ010000012">
    <property type="protein sequence ID" value="CDO92112.1"/>
    <property type="molecule type" value="Genomic_DNA"/>
</dbReference>
<dbReference type="FunFam" id="3.20.20.70:FF:000104">
    <property type="entry name" value="Thiamine biosynthetic bifunctional enzyme"/>
    <property type="match status" value="1"/>
</dbReference>
<evidence type="ECO:0000259" key="18">
    <source>
        <dbReference type="Pfam" id="PF02581"/>
    </source>
</evidence>
<keyword evidence="11" id="KW-0460">Magnesium</keyword>
<comment type="pathway">
    <text evidence="5">Cofactor biosynthesis; thiamine diphosphate biosynthesis; thiamine phosphate from 4-amino-2-methyl-5-diphosphomethylpyrimidine and 4-methyl-5-(2-phosphoethyl)-thiazole: step 1/1.</text>
</comment>
<dbReference type="PRINTS" id="PR01099">
    <property type="entry name" value="HYETHTZKNASE"/>
</dbReference>
<dbReference type="OrthoDB" id="4994at2759"/>
<dbReference type="UniPathway" id="UPA00060">
    <property type="reaction ID" value="UER00139"/>
</dbReference>
<dbReference type="GO" id="GO:0009228">
    <property type="term" value="P:thiamine biosynthetic process"/>
    <property type="evidence" value="ECO:0007669"/>
    <property type="project" value="UniProtKB-KW"/>
</dbReference>
<evidence type="ECO:0000256" key="14">
    <source>
        <dbReference type="ARBA" id="ARBA00047851"/>
    </source>
</evidence>
<evidence type="ECO:0000313" key="20">
    <source>
        <dbReference type="Proteomes" id="UP000031516"/>
    </source>
</evidence>
<feature type="domain" description="Thiamine phosphate synthase/TenI" evidence="18">
    <location>
        <begin position="8"/>
        <end position="208"/>
    </location>
</feature>
<dbReference type="Gene3D" id="3.40.1190.20">
    <property type="match status" value="1"/>
</dbReference>
<evidence type="ECO:0000256" key="1">
    <source>
        <dbReference type="ARBA" id="ARBA00001771"/>
    </source>
</evidence>
<dbReference type="GO" id="GO:0000287">
    <property type="term" value="F:magnesium ion binding"/>
    <property type="evidence" value="ECO:0007669"/>
    <property type="project" value="InterPro"/>
</dbReference>
<dbReference type="InterPro" id="IPR013785">
    <property type="entry name" value="Aldolase_TIM"/>
</dbReference>
<reference evidence="19 20" key="1">
    <citation type="submission" date="2014-03" db="EMBL/GenBank/DDBJ databases">
        <title>The genome of Kluyveromyces dobzhanskii.</title>
        <authorList>
            <person name="Nystedt B."/>
            <person name="Astrom S."/>
        </authorList>
    </citation>
    <scope>NUCLEOTIDE SEQUENCE [LARGE SCALE GENOMIC DNA]</scope>
    <source>
        <strain evidence="19 20">CBS 2104</strain>
    </source>
</reference>
<evidence type="ECO:0000256" key="6">
    <source>
        <dbReference type="ARBA" id="ARBA00022679"/>
    </source>
</evidence>
<comment type="function">
    <text evidence="3">Condenses 4-methyl-5-(beta-hydroxyethyl)thiazole monophosphate (THZ-P) and 2-methyl-4-amino-5-hydroxymethyl pyrimidine pyrophosphate (HMP-PP) to form thiamine monophosphate (TMP).</text>
</comment>
<dbReference type="Proteomes" id="UP000031516">
    <property type="component" value="Unassembled WGS sequence"/>
</dbReference>
<comment type="similarity">
    <text evidence="16">In the C-terminal section; belongs to the Thz kinase family.</text>
</comment>
<dbReference type="GO" id="GO:0004789">
    <property type="term" value="F:thiamine-phosphate diphosphorylase activity"/>
    <property type="evidence" value="ECO:0007669"/>
    <property type="project" value="UniProtKB-EC"/>
</dbReference>
<comment type="caution">
    <text evidence="19">The sequence shown here is derived from an EMBL/GenBank/DDBJ whole genome shotgun (WGS) entry which is preliminary data.</text>
</comment>
<dbReference type="Pfam" id="PF02110">
    <property type="entry name" value="HK"/>
    <property type="match status" value="1"/>
</dbReference>
<dbReference type="HAMAP" id="MF_00097">
    <property type="entry name" value="TMP_synthase"/>
    <property type="match status" value="1"/>
</dbReference>
<dbReference type="PANTHER" id="PTHR20857">
    <property type="entry name" value="THIAMINE-PHOSPHATE PYROPHOSPHORYLASE"/>
    <property type="match status" value="1"/>
</dbReference>
<comment type="catalytic activity">
    <reaction evidence="1">
        <text>5-(2-hydroxyethyl)-4-methylthiazole + ATP = 4-methyl-5-(2-phosphooxyethyl)-thiazole + ADP + H(+)</text>
        <dbReference type="Rhea" id="RHEA:24212"/>
        <dbReference type="ChEBI" id="CHEBI:15378"/>
        <dbReference type="ChEBI" id="CHEBI:17957"/>
        <dbReference type="ChEBI" id="CHEBI:30616"/>
        <dbReference type="ChEBI" id="CHEBI:58296"/>
        <dbReference type="ChEBI" id="CHEBI:456216"/>
        <dbReference type="EC" id="2.7.1.50"/>
    </reaction>
</comment>
<keyword evidence="7" id="KW-0479">Metal-binding</keyword>
<evidence type="ECO:0000256" key="12">
    <source>
        <dbReference type="ARBA" id="ARBA00022977"/>
    </source>
</evidence>
<dbReference type="SUPFAM" id="SSF53613">
    <property type="entry name" value="Ribokinase-like"/>
    <property type="match status" value="1"/>
</dbReference>
<evidence type="ECO:0000256" key="10">
    <source>
        <dbReference type="ARBA" id="ARBA00022840"/>
    </source>
</evidence>
<comment type="catalytic activity">
    <reaction evidence="14">
        <text>2-(2-carboxy-4-methylthiazol-5-yl)ethyl phosphate + 4-amino-2-methyl-5-(diphosphooxymethyl)pyrimidine + 2 H(+) = thiamine phosphate + CO2 + diphosphate</text>
        <dbReference type="Rhea" id="RHEA:47848"/>
        <dbReference type="ChEBI" id="CHEBI:15378"/>
        <dbReference type="ChEBI" id="CHEBI:16526"/>
        <dbReference type="ChEBI" id="CHEBI:33019"/>
        <dbReference type="ChEBI" id="CHEBI:37575"/>
        <dbReference type="ChEBI" id="CHEBI:57841"/>
        <dbReference type="ChEBI" id="CHEBI:62890"/>
        <dbReference type="EC" id="2.5.1.3"/>
    </reaction>
</comment>
<evidence type="ECO:0000256" key="16">
    <source>
        <dbReference type="ARBA" id="ARBA00061146"/>
    </source>
</evidence>
<keyword evidence="10" id="KW-0067">ATP-binding</keyword>
<evidence type="ECO:0000256" key="4">
    <source>
        <dbReference type="ARBA" id="ARBA00004868"/>
    </source>
</evidence>
<name>A0A0A8L1V4_9SACH</name>
<dbReference type="PANTHER" id="PTHR20857:SF23">
    <property type="entry name" value="THIAMINE BIOSYNTHETIC BIFUNCTIONAL ENZYME"/>
    <property type="match status" value="1"/>
</dbReference>
<dbReference type="InterPro" id="IPR036206">
    <property type="entry name" value="ThiamineP_synth_sf"/>
</dbReference>
<keyword evidence="12" id="KW-0784">Thiamine biosynthesis</keyword>
<dbReference type="GO" id="GO:0009229">
    <property type="term" value="P:thiamine diphosphate biosynthetic process"/>
    <property type="evidence" value="ECO:0007669"/>
    <property type="project" value="UniProtKB-UniPathway"/>
</dbReference>
<dbReference type="Gene3D" id="3.20.20.70">
    <property type="entry name" value="Aldolase class I"/>
    <property type="match status" value="1"/>
</dbReference>
<dbReference type="GO" id="GO:0005524">
    <property type="term" value="F:ATP binding"/>
    <property type="evidence" value="ECO:0007669"/>
    <property type="project" value="UniProtKB-KW"/>
</dbReference>
<evidence type="ECO:0000256" key="8">
    <source>
        <dbReference type="ARBA" id="ARBA00022741"/>
    </source>
</evidence>
<dbReference type="SUPFAM" id="SSF51391">
    <property type="entry name" value="Thiamin phosphate synthase"/>
    <property type="match status" value="1"/>
</dbReference>
<evidence type="ECO:0000256" key="17">
    <source>
        <dbReference type="ARBA" id="ARBA00061283"/>
    </source>
</evidence>
<keyword evidence="20" id="KW-1185">Reference proteome</keyword>
<protein>
    <submittedName>
        <fullName evidence="19">WGS project CCBQ000000000 data, contig 00016</fullName>
    </submittedName>
</protein>
<proteinExistence type="inferred from homology"/>
<dbReference type="InterPro" id="IPR000417">
    <property type="entry name" value="Hyethyz_kinase"/>
</dbReference>
<evidence type="ECO:0000256" key="5">
    <source>
        <dbReference type="ARBA" id="ARBA00005165"/>
    </source>
</evidence>
<dbReference type="AlphaFoldDB" id="A0A0A8L1V4"/>
<evidence type="ECO:0000256" key="13">
    <source>
        <dbReference type="ARBA" id="ARBA00047334"/>
    </source>
</evidence>
<organism evidence="19 20">
    <name type="scientific">Kluyveromyces dobzhanskii CBS 2104</name>
    <dbReference type="NCBI Taxonomy" id="1427455"/>
    <lineage>
        <taxon>Eukaryota</taxon>
        <taxon>Fungi</taxon>
        <taxon>Dikarya</taxon>
        <taxon>Ascomycota</taxon>
        <taxon>Saccharomycotina</taxon>
        <taxon>Saccharomycetes</taxon>
        <taxon>Saccharomycetales</taxon>
        <taxon>Saccharomycetaceae</taxon>
        <taxon>Kluyveromyces</taxon>
    </lineage>
</organism>
<dbReference type="GO" id="GO:0004417">
    <property type="term" value="F:hydroxyethylthiazole kinase activity"/>
    <property type="evidence" value="ECO:0007669"/>
    <property type="project" value="UniProtKB-EC"/>
</dbReference>
<comment type="catalytic activity">
    <reaction evidence="15">
        <text>2-[(2R,5Z)-2-carboxy-4-methylthiazol-5(2H)-ylidene]ethyl phosphate + 4-amino-2-methyl-5-(diphosphooxymethyl)pyrimidine + 2 H(+) = thiamine phosphate + CO2 + diphosphate</text>
        <dbReference type="Rhea" id="RHEA:47844"/>
        <dbReference type="ChEBI" id="CHEBI:15378"/>
        <dbReference type="ChEBI" id="CHEBI:16526"/>
        <dbReference type="ChEBI" id="CHEBI:33019"/>
        <dbReference type="ChEBI" id="CHEBI:37575"/>
        <dbReference type="ChEBI" id="CHEBI:57841"/>
        <dbReference type="ChEBI" id="CHEBI:62899"/>
        <dbReference type="EC" id="2.5.1.3"/>
    </reaction>
</comment>
<dbReference type="NCBIfam" id="TIGR00693">
    <property type="entry name" value="thiE"/>
    <property type="match status" value="1"/>
</dbReference>
<dbReference type="GO" id="GO:0005737">
    <property type="term" value="C:cytoplasm"/>
    <property type="evidence" value="ECO:0007669"/>
    <property type="project" value="TreeGrafter"/>
</dbReference>
<dbReference type="InterPro" id="IPR029056">
    <property type="entry name" value="Ribokinase-like"/>
</dbReference>
<comment type="catalytic activity">
    <reaction evidence="13">
        <text>4-methyl-5-(2-phosphooxyethyl)-thiazole + 4-amino-2-methyl-5-(diphosphooxymethyl)pyrimidine + H(+) = thiamine phosphate + diphosphate</text>
        <dbReference type="Rhea" id="RHEA:22328"/>
        <dbReference type="ChEBI" id="CHEBI:15378"/>
        <dbReference type="ChEBI" id="CHEBI:33019"/>
        <dbReference type="ChEBI" id="CHEBI:37575"/>
        <dbReference type="ChEBI" id="CHEBI:57841"/>
        <dbReference type="ChEBI" id="CHEBI:58296"/>
        <dbReference type="EC" id="2.5.1.3"/>
    </reaction>
</comment>
<evidence type="ECO:0000313" key="19">
    <source>
        <dbReference type="EMBL" id="CDO92112.1"/>
    </source>
</evidence>
<evidence type="ECO:0000256" key="2">
    <source>
        <dbReference type="ARBA" id="ARBA00001946"/>
    </source>
</evidence>
<evidence type="ECO:0000256" key="9">
    <source>
        <dbReference type="ARBA" id="ARBA00022777"/>
    </source>
</evidence>
<evidence type="ECO:0000256" key="3">
    <source>
        <dbReference type="ARBA" id="ARBA00003814"/>
    </source>
</evidence>
<comment type="similarity">
    <text evidence="17">In the N-terminal section; belongs to the thiamine-phosphate synthase family.</text>
</comment>
<sequence length="512" mass="54580">MKAADYTLYLVTDSTMLPEGKTLISQLAEGLKNGVTIVQLREKDTDAKTFVALALEAKKLCDHYNVPLIINDRVDIALAIDASGIHVGQDDIPIPMVRKLVGPEKIVGWSVGKVEEVDQLAEWGPGMINYIGVGTVFDTQTKKDSKKIPMGPEGVSRILTRLQEKKCDWIKTVAIGGLHPDNISRVVYQSQSLDGKRSIDGISLVSDIMASDDAGQSTRILREILAEKSHHFFEGGAADKNTANIKENVQKLSPLIHHITNRVHQNFGANVALAIGCSPIMSEVAAEFEDLCKIPHSVLLLNTGTVADVGILIHAVKTYNSQKRPIVLDPVGFSASSARLILNKKVLSAGQFACIKGNTGEIMGVSGLGGAMKGVDSSGDDSLETRIEATQLVAFKYRTVAVCTGEIDIVVDGTASLKRPLQSGVGVSSADLSYELIKSENVPLFGRITASGCSLGTVIAGFVCAANDESIFTAVVQAVTLYKLAGTRANATCKGSGSFLVDLIDNLYLAAE</sequence>
<keyword evidence="9" id="KW-0418">Kinase</keyword>